<protein>
    <submittedName>
        <fullName evidence="1">Uncharacterized protein</fullName>
    </submittedName>
</protein>
<dbReference type="AlphaFoldDB" id="A0AAW0GNE9"/>
<accession>A0AAW0GNE9</accession>
<proteinExistence type="predicted"/>
<comment type="caution">
    <text evidence="1">The sequence shown here is derived from an EMBL/GenBank/DDBJ whole genome shotgun (WGS) entry which is preliminary data.</text>
</comment>
<evidence type="ECO:0000313" key="2">
    <source>
        <dbReference type="Proteomes" id="UP001385951"/>
    </source>
</evidence>
<name>A0AAW0GNE9_9APHY</name>
<dbReference type="Proteomes" id="UP001385951">
    <property type="component" value="Unassembled WGS sequence"/>
</dbReference>
<organism evidence="1 2">
    <name type="scientific">Cerrena zonata</name>
    <dbReference type="NCBI Taxonomy" id="2478898"/>
    <lineage>
        <taxon>Eukaryota</taxon>
        <taxon>Fungi</taxon>
        <taxon>Dikarya</taxon>
        <taxon>Basidiomycota</taxon>
        <taxon>Agaricomycotina</taxon>
        <taxon>Agaricomycetes</taxon>
        <taxon>Polyporales</taxon>
        <taxon>Cerrenaceae</taxon>
        <taxon>Cerrena</taxon>
    </lineage>
</organism>
<dbReference type="EMBL" id="JASBNA010000005">
    <property type="protein sequence ID" value="KAK7691758.1"/>
    <property type="molecule type" value="Genomic_DNA"/>
</dbReference>
<keyword evidence="2" id="KW-1185">Reference proteome</keyword>
<gene>
    <name evidence="1" type="ORF">QCA50_005159</name>
</gene>
<evidence type="ECO:0000313" key="1">
    <source>
        <dbReference type="EMBL" id="KAK7691758.1"/>
    </source>
</evidence>
<reference evidence="1 2" key="1">
    <citation type="submission" date="2022-09" db="EMBL/GenBank/DDBJ databases">
        <authorList>
            <person name="Palmer J.M."/>
        </authorList>
    </citation>
    <scope>NUCLEOTIDE SEQUENCE [LARGE SCALE GENOMIC DNA]</scope>
    <source>
        <strain evidence="1 2">DSM 7382</strain>
    </source>
</reference>
<sequence length="70" mass="7604">MSAGSSVFVNEATTTFGNNNSFGLAAERSKRREYYVSSSSRPHLFILFSRWTIIPSFVTPGGAVLSQSSP</sequence>